<dbReference type="EMBL" id="CAAALY010023914">
    <property type="protein sequence ID" value="VEL15238.1"/>
    <property type="molecule type" value="Genomic_DNA"/>
</dbReference>
<evidence type="ECO:0000313" key="3">
    <source>
        <dbReference type="Proteomes" id="UP000784294"/>
    </source>
</evidence>
<dbReference type="AlphaFoldDB" id="A0A448WMB3"/>
<name>A0A448WMB3_9PLAT</name>
<proteinExistence type="predicted"/>
<dbReference type="Proteomes" id="UP000784294">
    <property type="component" value="Unassembled WGS sequence"/>
</dbReference>
<gene>
    <name evidence="2" type="ORF">PXEA_LOCUS8678</name>
</gene>
<accession>A0A448WMB3</accession>
<feature type="region of interest" description="Disordered" evidence="1">
    <location>
        <begin position="1"/>
        <end position="22"/>
    </location>
</feature>
<sequence length="75" mass="8057">MVGSWSSETQVNSPPSRVDCRFTPPRQAVRTDRPVRSVQTVRPAPAASSCCSFVAMATTASGRGLAARLVWCSLF</sequence>
<protein>
    <submittedName>
        <fullName evidence="2">Uncharacterized protein</fullName>
    </submittedName>
</protein>
<comment type="caution">
    <text evidence="2">The sequence shown here is derived from an EMBL/GenBank/DDBJ whole genome shotgun (WGS) entry which is preliminary data.</text>
</comment>
<organism evidence="2 3">
    <name type="scientific">Protopolystoma xenopodis</name>
    <dbReference type="NCBI Taxonomy" id="117903"/>
    <lineage>
        <taxon>Eukaryota</taxon>
        <taxon>Metazoa</taxon>
        <taxon>Spiralia</taxon>
        <taxon>Lophotrochozoa</taxon>
        <taxon>Platyhelminthes</taxon>
        <taxon>Monogenea</taxon>
        <taxon>Polyopisthocotylea</taxon>
        <taxon>Polystomatidea</taxon>
        <taxon>Polystomatidae</taxon>
        <taxon>Protopolystoma</taxon>
    </lineage>
</organism>
<keyword evidence="3" id="KW-1185">Reference proteome</keyword>
<evidence type="ECO:0000313" key="2">
    <source>
        <dbReference type="EMBL" id="VEL15238.1"/>
    </source>
</evidence>
<reference evidence="2" key="1">
    <citation type="submission" date="2018-11" db="EMBL/GenBank/DDBJ databases">
        <authorList>
            <consortium name="Pathogen Informatics"/>
        </authorList>
    </citation>
    <scope>NUCLEOTIDE SEQUENCE</scope>
</reference>
<evidence type="ECO:0000256" key="1">
    <source>
        <dbReference type="SAM" id="MobiDB-lite"/>
    </source>
</evidence>
<feature type="compositionally biased region" description="Polar residues" evidence="1">
    <location>
        <begin position="1"/>
        <end position="15"/>
    </location>
</feature>